<feature type="compositionally biased region" description="Polar residues" evidence="1">
    <location>
        <begin position="239"/>
        <end position="255"/>
    </location>
</feature>
<dbReference type="Proteomes" id="UP001558613">
    <property type="component" value="Unassembled WGS sequence"/>
</dbReference>
<proteinExistence type="predicted"/>
<accession>A0ABR3MM53</accession>
<reference evidence="2 3" key="1">
    <citation type="submission" date="2023-09" db="EMBL/GenBank/DDBJ databases">
        <authorList>
            <person name="Wang M."/>
        </authorList>
    </citation>
    <scope>NUCLEOTIDE SEQUENCE [LARGE SCALE GENOMIC DNA]</scope>
    <source>
        <strain evidence="2">GT-2023</strain>
        <tissue evidence="2">Liver</tissue>
    </source>
</reference>
<feature type="region of interest" description="Disordered" evidence="1">
    <location>
        <begin position="58"/>
        <end position="83"/>
    </location>
</feature>
<feature type="region of interest" description="Disordered" evidence="1">
    <location>
        <begin position="178"/>
        <end position="203"/>
    </location>
</feature>
<feature type="region of interest" description="Disordered" evidence="1">
    <location>
        <begin position="239"/>
        <end position="272"/>
    </location>
</feature>
<feature type="compositionally biased region" description="Basic residues" evidence="1">
    <location>
        <begin position="321"/>
        <end position="332"/>
    </location>
</feature>
<comment type="caution">
    <text evidence="2">The sequence shown here is derived from an EMBL/GenBank/DDBJ whole genome shotgun (WGS) entry which is preliminary data.</text>
</comment>
<feature type="region of interest" description="Disordered" evidence="1">
    <location>
        <begin position="314"/>
        <end position="398"/>
    </location>
</feature>
<protein>
    <submittedName>
        <fullName evidence="2">Uncharacterized protein</fullName>
    </submittedName>
</protein>
<keyword evidence="3" id="KW-1185">Reference proteome</keyword>
<feature type="compositionally biased region" description="Basic and acidic residues" evidence="1">
    <location>
        <begin position="368"/>
        <end position="386"/>
    </location>
</feature>
<evidence type="ECO:0000256" key="1">
    <source>
        <dbReference type="SAM" id="MobiDB-lite"/>
    </source>
</evidence>
<evidence type="ECO:0000313" key="2">
    <source>
        <dbReference type="EMBL" id="KAL1265704.1"/>
    </source>
</evidence>
<sequence>MSKLQIFSVFLTERLTLAAQEIFKAVEDIFSEYNEEICRSRQEIELLKRRLQQAGVQMDSETQPCSSETQGQKHTQTFSEEWRSEHDFKDTEMRMKLEVYTQQEENEEQIPVYSESSPLSPCMDIYYDQMPSKDTETQMMDSSENNFPFINNAPRIKTELESNSETGTTCQVQQHITNHDLDDSLTSDASNDSDKIKVSHIGSRRHETQTFNLTLRNQEMLTQHRLELAQIRERMSLTTQPCNSERKSNNSQLSVCQDEVSKSDERKPDNARYSRAWRDRLKKDPVKFAEFKALEATRAKEYRRKRIATATEIDKGNNRERQRRFRAKKKLQQCKTVKPASPKKSKVLTEEEQMKKREYNRIRKRKERDRMGAEKKRQIREIDASRKREKRKMKKQTDIPQMLAFQAGSKTYGSVTDLKKNGRLIQKGDWTL</sequence>
<evidence type="ECO:0000313" key="3">
    <source>
        <dbReference type="Proteomes" id="UP001558613"/>
    </source>
</evidence>
<gene>
    <name evidence="2" type="ORF">QQF64_003731</name>
</gene>
<feature type="compositionally biased region" description="Basic and acidic residues" evidence="1">
    <location>
        <begin position="259"/>
        <end position="272"/>
    </location>
</feature>
<name>A0ABR3MM53_9TELE</name>
<organism evidence="2 3">
    <name type="scientific">Cirrhinus molitorella</name>
    <name type="common">mud carp</name>
    <dbReference type="NCBI Taxonomy" id="172907"/>
    <lineage>
        <taxon>Eukaryota</taxon>
        <taxon>Metazoa</taxon>
        <taxon>Chordata</taxon>
        <taxon>Craniata</taxon>
        <taxon>Vertebrata</taxon>
        <taxon>Euteleostomi</taxon>
        <taxon>Actinopterygii</taxon>
        <taxon>Neopterygii</taxon>
        <taxon>Teleostei</taxon>
        <taxon>Ostariophysi</taxon>
        <taxon>Cypriniformes</taxon>
        <taxon>Cyprinidae</taxon>
        <taxon>Labeoninae</taxon>
        <taxon>Labeonini</taxon>
        <taxon>Cirrhinus</taxon>
    </lineage>
</organism>
<dbReference type="EMBL" id="JAYMGO010000011">
    <property type="protein sequence ID" value="KAL1265704.1"/>
    <property type="molecule type" value="Genomic_DNA"/>
</dbReference>
<feature type="compositionally biased region" description="Basic and acidic residues" evidence="1">
    <location>
        <begin position="347"/>
        <end position="361"/>
    </location>
</feature>
<feature type="compositionally biased region" description="Polar residues" evidence="1">
    <location>
        <begin position="59"/>
        <end position="79"/>
    </location>
</feature>